<keyword evidence="7" id="KW-0677">Repeat</keyword>
<evidence type="ECO:0000256" key="6">
    <source>
        <dbReference type="ARBA" id="ARBA00022679"/>
    </source>
</evidence>
<dbReference type="InterPro" id="IPR035965">
    <property type="entry name" value="PAS-like_dom_sf"/>
</dbReference>
<dbReference type="EC" id="2.7.13.3" evidence="2"/>
<dbReference type="InterPro" id="IPR011102">
    <property type="entry name" value="Sig_transdc_His_kinase_HWE"/>
</dbReference>
<dbReference type="AlphaFoldDB" id="A0A258D6K8"/>
<dbReference type="SUPFAM" id="SSF55785">
    <property type="entry name" value="PYP-like sensor domain (PAS domain)"/>
    <property type="match status" value="2"/>
</dbReference>
<protein>
    <recommendedName>
        <fullName evidence="2">histidine kinase</fullName>
        <ecNumber evidence="2">2.7.13.3</ecNumber>
    </recommendedName>
</protein>
<evidence type="ECO:0000256" key="10">
    <source>
        <dbReference type="ARBA" id="ARBA00022840"/>
    </source>
</evidence>
<dbReference type="Gene3D" id="3.30.565.10">
    <property type="entry name" value="Histidine kinase-like ATPase, C-terminal domain"/>
    <property type="match status" value="1"/>
</dbReference>
<organism evidence="14 15">
    <name type="scientific">Caulobacter vibrioides</name>
    <name type="common">Caulobacter crescentus</name>
    <dbReference type="NCBI Taxonomy" id="155892"/>
    <lineage>
        <taxon>Bacteria</taxon>
        <taxon>Pseudomonadati</taxon>
        <taxon>Pseudomonadota</taxon>
        <taxon>Alphaproteobacteria</taxon>
        <taxon>Caulobacterales</taxon>
        <taxon>Caulobacteraceae</taxon>
        <taxon>Caulobacter</taxon>
    </lineage>
</organism>
<dbReference type="GO" id="GO:0005524">
    <property type="term" value="F:ATP binding"/>
    <property type="evidence" value="ECO:0007669"/>
    <property type="project" value="UniProtKB-KW"/>
</dbReference>
<evidence type="ECO:0000256" key="3">
    <source>
        <dbReference type="ARBA" id="ARBA00022553"/>
    </source>
</evidence>
<dbReference type="NCBIfam" id="TIGR00229">
    <property type="entry name" value="sensory_box"/>
    <property type="match status" value="1"/>
</dbReference>
<comment type="catalytic activity">
    <reaction evidence="1">
        <text>ATP + protein L-histidine = ADP + protein N-phospho-L-histidine.</text>
        <dbReference type="EC" id="2.7.13.3"/>
    </reaction>
</comment>
<dbReference type="PROSITE" id="PS50113">
    <property type="entry name" value="PAC"/>
    <property type="match status" value="1"/>
</dbReference>
<keyword evidence="8" id="KW-0547">Nucleotide-binding</keyword>
<keyword evidence="3" id="KW-0597">Phosphoprotein</keyword>
<keyword evidence="4" id="KW-0285">Flavoprotein</keyword>
<feature type="domain" description="PAC" evidence="13">
    <location>
        <begin position="216"/>
        <end position="268"/>
    </location>
</feature>
<evidence type="ECO:0000256" key="4">
    <source>
        <dbReference type="ARBA" id="ARBA00022630"/>
    </source>
</evidence>
<evidence type="ECO:0000313" key="15">
    <source>
        <dbReference type="Proteomes" id="UP000215616"/>
    </source>
</evidence>
<evidence type="ECO:0000313" key="14">
    <source>
        <dbReference type="EMBL" id="OYX03388.1"/>
    </source>
</evidence>
<evidence type="ECO:0000259" key="12">
    <source>
        <dbReference type="PROSITE" id="PS50112"/>
    </source>
</evidence>
<dbReference type="Gene3D" id="3.30.450.20">
    <property type="entry name" value="PAS domain"/>
    <property type="match status" value="2"/>
</dbReference>
<dbReference type="CDD" id="cd00130">
    <property type="entry name" value="PAS"/>
    <property type="match status" value="1"/>
</dbReference>
<evidence type="ECO:0000256" key="1">
    <source>
        <dbReference type="ARBA" id="ARBA00000085"/>
    </source>
</evidence>
<dbReference type="Pfam" id="PF08448">
    <property type="entry name" value="PAS_4"/>
    <property type="match status" value="2"/>
</dbReference>
<dbReference type="SMART" id="SM00911">
    <property type="entry name" value="HWE_HK"/>
    <property type="match status" value="1"/>
</dbReference>
<dbReference type="PANTHER" id="PTHR41523:SF7">
    <property type="entry name" value="HISTIDINE KINASE"/>
    <property type="match status" value="1"/>
</dbReference>
<keyword evidence="10" id="KW-0067">ATP-binding</keyword>
<dbReference type="PANTHER" id="PTHR41523">
    <property type="entry name" value="TWO-COMPONENT SYSTEM SENSOR PROTEIN"/>
    <property type="match status" value="1"/>
</dbReference>
<evidence type="ECO:0000256" key="2">
    <source>
        <dbReference type="ARBA" id="ARBA00012438"/>
    </source>
</evidence>
<evidence type="ECO:0000256" key="11">
    <source>
        <dbReference type="ARBA" id="ARBA00023026"/>
    </source>
</evidence>
<gene>
    <name evidence="14" type="ORF">B7Z12_10260</name>
</gene>
<dbReference type="EMBL" id="NCDQ01000146">
    <property type="protein sequence ID" value="OYX03388.1"/>
    <property type="molecule type" value="Genomic_DNA"/>
</dbReference>
<dbReference type="InterPro" id="IPR036890">
    <property type="entry name" value="HATPase_C_sf"/>
</dbReference>
<accession>A0A258D6K8</accession>
<dbReference type="SMART" id="SM00091">
    <property type="entry name" value="PAS"/>
    <property type="match status" value="1"/>
</dbReference>
<dbReference type="InterPro" id="IPR013656">
    <property type="entry name" value="PAS_4"/>
</dbReference>
<reference evidence="14 15" key="1">
    <citation type="submission" date="2017-03" db="EMBL/GenBank/DDBJ databases">
        <title>Lifting the veil on microbial sulfur biogeochemistry in mining wastewaters.</title>
        <authorList>
            <person name="Kantor R.S."/>
            <person name="Colenbrander Nelson T."/>
            <person name="Marshall S."/>
            <person name="Bennett D."/>
            <person name="Apte S."/>
            <person name="Camacho D."/>
            <person name="Thomas B.C."/>
            <person name="Warren L.A."/>
            <person name="Banfield J.F."/>
        </authorList>
    </citation>
    <scope>NUCLEOTIDE SEQUENCE [LARGE SCALE GENOMIC DNA]</scope>
    <source>
        <strain evidence="14">32-67-7</strain>
    </source>
</reference>
<name>A0A258D6K8_CAUVI</name>
<dbReference type="Proteomes" id="UP000215616">
    <property type="component" value="Unassembled WGS sequence"/>
</dbReference>
<evidence type="ECO:0000256" key="5">
    <source>
        <dbReference type="ARBA" id="ARBA00022643"/>
    </source>
</evidence>
<evidence type="ECO:0000256" key="7">
    <source>
        <dbReference type="ARBA" id="ARBA00022737"/>
    </source>
</evidence>
<dbReference type="PROSITE" id="PS50112">
    <property type="entry name" value="PAS"/>
    <property type="match status" value="1"/>
</dbReference>
<proteinExistence type="predicted"/>
<evidence type="ECO:0000256" key="9">
    <source>
        <dbReference type="ARBA" id="ARBA00022777"/>
    </source>
</evidence>
<dbReference type="Pfam" id="PF07536">
    <property type="entry name" value="HWE_HK"/>
    <property type="match status" value="1"/>
</dbReference>
<keyword evidence="9 14" id="KW-0418">Kinase</keyword>
<evidence type="ECO:0000256" key="8">
    <source>
        <dbReference type="ARBA" id="ARBA00022741"/>
    </source>
</evidence>
<keyword evidence="5" id="KW-0288">FMN</keyword>
<keyword evidence="11" id="KW-0843">Virulence</keyword>
<evidence type="ECO:0000259" key="13">
    <source>
        <dbReference type="PROSITE" id="PS50113"/>
    </source>
</evidence>
<dbReference type="GO" id="GO:0004673">
    <property type="term" value="F:protein histidine kinase activity"/>
    <property type="evidence" value="ECO:0007669"/>
    <property type="project" value="UniProtKB-EC"/>
</dbReference>
<comment type="caution">
    <text evidence="14">The sequence shown here is derived from an EMBL/GenBank/DDBJ whole genome shotgun (WGS) entry which is preliminary data.</text>
</comment>
<keyword evidence="6" id="KW-0808">Transferase</keyword>
<dbReference type="InterPro" id="IPR000014">
    <property type="entry name" value="PAS"/>
</dbReference>
<dbReference type="InterPro" id="IPR000700">
    <property type="entry name" value="PAS-assoc_C"/>
</dbReference>
<sequence>MTQKAPPPSSVPMAASPSVTTALKHAPLGIAIFDNQMRYLAASSRYLTDQNMPPDLPLIGRRHYDVFPEVPQKWRDLHAQVLAEGVELRHDGDPYVDRHGRTEWIRWSMAPWRNDGGEIGGLVLYTEVVTAGVLARRALEAAEARYRAVFDQTAMGVARLARDGTLLEANDSFCAILRRPREQLLGSRIAALVHPDDLGQAIADGDALWAGEIETYAADRRFVGDKPGEVLWMNLTVSKVSPADEPPYLVVILSDISHRKQAESAQQHHQAQLRLLINELNHRVKNTLATVQSMAAQTLRNEPSPTAAYEKFEARLMGLSGVHDILTRESFENAIPLREVAERALRPFDEAGARVDISGPAVRLQPGGALTMALIFHELATNALKYGALATADGRVSLTWTYDAEARALECRWIETGGPVVTPPTRKGFGSRLIERSLRGELNGSTSVEYDPTGLRCTLQAHLPKTA</sequence>
<feature type="domain" description="PAS" evidence="12">
    <location>
        <begin position="142"/>
        <end position="197"/>
    </location>
</feature>